<evidence type="ECO:0000313" key="2">
    <source>
        <dbReference type="Proteomes" id="UP000248333"/>
    </source>
</evidence>
<dbReference type="EMBL" id="PYBV01000030">
    <property type="protein sequence ID" value="PYC66874.1"/>
    <property type="molecule type" value="Genomic_DNA"/>
</dbReference>
<dbReference type="GO" id="GO:0008168">
    <property type="term" value="F:methyltransferase activity"/>
    <property type="evidence" value="ECO:0007669"/>
    <property type="project" value="UniProtKB-KW"/>
</dbReference>
<proteinExistence type="predicted"/>
<dbReference type="InterPro" id="IPR006764">
    <property type="entry name" value="SAM_dep_MeTrfase_SAV2177_type"/>
</dbReference>
<protein>
    <submittedName>
        <fullName evidence="1">SAM-dependent methyltransferase</fullName>
    </submittedName>
</protein>
<dbReference type="GO" id="GO:0032259">
    <property type="term" value="P:methylation"/>
    <property type="evidence" value="ECO:0007669"/>
    <property type="project" value="UniProtKB-KW"/>
</dbReference>
<sequence>MAADEVAPPGVDISTPSIARVYDFMVGGKDNFAVDRMVAQRALEIAPDGLEAGRACRALLRRAVRYLAAEAGIRQFLDIGSGLPTETNVHQVAHEVDPAARVVYVDNDPSVLVHGRALLAGDGTTALIEADIRSPETILEHPVVREKLDFTQPIGLLLFSVLHHLNDPEDPGGVAATLRDALPPGSHLAITHFWDPAEEHPETSARVRESERVFNESLGTGRWRRRTEIEAFVGDFELIEPGLVPLAEWRPDGEAVAEQKETYYTMLAGVARKR</sequence>
<dbReference type="Gene3D" id="3.40.50.150">
    <property type="entry name" value="Vaccinia Virus protein VP39"/>
    <property type="match status" value="1"/>
</dbReference>
<dbReference type="RefSeq" id="WP_110565877.1">
    <property type="nucleotide sequence ID" value="NZ_PYBV01000030.1"/>
</dbReference>
<comment type="caution">
    <text evidence="1">The sequence shown here is derived from an EMBL/GenBank/DDBJ whole genome shotgun (WGS) entry which is preliminary data.</text>
</comment>
<name>A0A318NPT3_9ACTN</name>
<dbReference type="InterPro" id="IPR029063">
    <property type="entry name" value="SAM-dependent_MTases_sf"/>
</dbReference>
<dbReference type="Proteomes" id="UP000248333">
    <property type="component" value="Unassembled WGS sequence"/>
</dbReference>
<gene>
    <name evidence="1" type="ORF">C7C45_23580</name>
</gene>
<evidence type="ECO:0000313" key="1">
    <source>
        <dbReference type="EMBL" id="PYC66874.1"/>
    </source>
</evidence>
<keyword evidence="1" id="KW-0489">Methyltransferase</keyword>
<accession>A0A318NPT3</accession>
<organism evidence="1 2">
    <name type="scientific">Micromonospora arborensis</name>
    <dbReference type="NCBI Taxonomy" id="2116518"/>
    <lineage>
        <taxon>Bacteria</taxon>
        <taxon>Bacillati</taxon>
        <taxon>Actinomycetota</taxon>
        <taxon>Actinomycetes</taxon>
        <taxon>Micromonosporales</taxon>
        <taxon>Micromonosporaceae</taxon>
        <taxon>Micromonospora</taxon>
    </lineage>
</organism>
<dbReference type="PIRSF" id="PIRSF017393">
    <property type="entry name" value="MTase_SAV2177"/>
    <property type="match status" value="1"/>
</dbReference>
<reference evidence="1 2" key="1">
    <citation type="submission" date="2018-03" db="EMBL/GenBank/DDBJ databases">
        <title>Bioinformatic expansion and discovery of thiopeptide antibiotics.</title>
        <authorList>
            <person name="Schwalen C.J."/>
            <person name="Hudson G.A."/>
            <person name="Mitchell D.A."/>
        </authorList>
    </citation>
    <scope>NUCLEOTIDE SEQUENCE [LARGE SCALE GENOMIC DNA]</scope>
    <source>
        <strain evidence="1 2">NRRL 8041</strain>
    </source>
</reference>
<dbReference type="Pfam" id="PF04672">
    <property type="entry name" value="Methyltransf_19"/>
    <property type="match status" value="1"/>
</dbReference>
<dbReference type="AlphaFoldDB" id="A0A318NPT3"/>
<keyword evidence="1" id="KW-0808">Transferase</keyword>
<dbReference type="OrthoDB" id="4073278at2"/>
<dbReference type="SUPFAM" id="SSF53335">
    <property type="entry name" value="S-adenosyl-L-methionine-dependent methyltransferases"/>
    <property type="match status" value="1"/>
</dbReference>
<keyword evidence="2" id="KW-1185">Reference proteome</keyword>